<keyword evidence="9" id="KW-0472">Membrane</keyword>
<dbReference type="GO" id="GO:0032266">
    <property type="term" value="F:phosphatidylinositol-3-phosphate binding"/>
    <property type="evidence" value="ECO:0007669"/>
    <property type="project" value="TreeGrafter"/>
</dbReference>
<dbReference type="GO" id="GO:0042147">
    <property type="term" value="P:retrograde transport, endosome to Golgi"/>
    <property type="evidence" value="ECO:0007669"/>
    <property type="project" value="InterPro"/>
</dbReference>
<feature type="compositionally biased region" description="Polar residues" evidence="10">
    <location>
        <begin position="36"/>
        <end position="57"/>
    </location>
</feature>
<evidence type="ECO:0000256" key="9">
    <source>
        <dbReference type="ARBA" id="ARBA00023136"/>
    </source>
</evidence>
<dbReference type="Gene3D" id="1.20.1270.60">
    <property type="entry name" value="Arfaptin homology (AH) domain/BAR domain"/>
    <property type="match status" value="1"/>
</dbReference>
<comment type="function">
    <text evidence="1">Required for vacuolar protein sorting.</text>
</comment>
<evidence type="ECO:0000313" key="13">
    <source>
        <dbReference type="Proteomes" id="UP000298138"/>
    </source>
</evidence>
<keyword evidence="13" id="KW-1185">Reference proteome</keyword>
<dbReference type="GO" id="GO:0005768">
    <property type="term" value="C:endosome"/>
    <property type="evidence" value="ECO:0007669"/>
    <property type="project" value="TreeGrafter"/>
</dbReference>
<evidence type="ECO:0000256" key="6">
    <source>
        <dbReference type="ARBA" id="ARBA00022448"/>
    </source>
</evidence>
<dbReference type="InterPro" id="IPR036871">
    <property type="entry name" value="PX_dom_sf"/>
</dbReference>
<dbReference type="InterPro" id="IPR027267">
    <property type="entry name" value="AH/BAR_dom_sf"/>
</dbReference>
<dbReference type="InterPro" id="IPR001683">
    <property type="entry name" value="PX_dom"/>
</dbReference>
<comment type="subcellular location">
    <subcellularLocation>
        <location evidence="3">Cytoplasm</location>
    </subcellularLocation>
    <subcellularLocation>
        <location evidence="2">Membrane</location>
        <topology evidence="2">Peripheral membrane protein</topology>
        <orientation evidence="2">Cytoplasmic side</orientation>
    </subcellularLocation>
</comment>
<dbReference type="Proteomes" id="UP000298138">
    <property type="component" value="Unassembled WGS sequence"/>
</dbReference>
<organism evidence="12 13">
    <name type="scientific">Ascodesmis nigricans</name>
    <dbReference type="NCBI Taxonomy" id="341454"/>
    <lineage>
        <taxon>Eukaryota</taxon>
        <taxon>Fungi</taxon>
        <taxon>Dikarya</taxon>
        <taxon>Ascomycota</taxon>
        <taxon>Pezizomycotina</taxon>
        <taxon>Pezizomycetes</taxon>
        <taxon>Pezizales</taxon>
        <taxon>Ascodesmidaceae</taxon>
        <taxon>Ascodesmis</taxon>
    </lineage>
</organism>
<reference evidence="12 13" key="1">
    <citation type="submission" date="2019-04" db="EMBL/GenBank/DDBJ databases">
        <title>Comparative genomics and transcriptomics to analyze fruiting body development in filamentous ascomycetes.</title>
        <authorList>
            <consortium name="DOE Joint Genome Institute"/>
            <person name="Lutkenhaus R."/>
            <person name="Traeger S."/>
            <person name="Breuer J."/>
            <person name="Kuo A."/>
            <person name="Lipzen A."/>
            <person name="Pangilinan J."/>
            <person name="Dilworth D."/>
            <person name="Sandor L."/>
            <person name="Poggeler S."/>
            <person name="Barry K."/>
            <person name="Grigoriev I.V."/>
            <person name="Nowrousian M."/>
        </authorList>
    </citation>
    <scope>NUCLEOTIDE SEQUENCE [LARGE SCALE GENOMIC DNA]</scope>
    <source>
        <strain evidence="12 13">CBS 389.68</strain>
    </source>
</reference>
<evidence type="ECO:0000256" key="1">
    <source>
        <dbReference type="ARBA" id="ARBA00002474"/>
    </source>
</evidence>
<dbReference type="Pfam" id="PF00787">
    <property type="entry name" value="PX"/>
    <property type="match status" value="1"/>
</dbReference>
<dbReference type="PANTHER" id="PTHR47554:SF1">
    <property type="entry name" value="SORTING NEXIN MVP1"/>
    <property type="match status" value="1"/>
</dbReference>
<evidence type="ECO:0000256" key="10">
    <source>
        <dbReference type="SAM" id="MobiDB-lite"/>
    </source>
</evidence>
<accession>A0A4S2MQB9</accession>
<dbReference type="InterPro" id="IPR028662">
    <property type="entry name" value="SNX8/Mvp1"/>
</dbReference>
<comment type="similarity">
    <text evidence="4">Belongs to the sorting nexin family.</text>
</comment>
<dbReference type="InParanoid" id="A0A4S2MQB9"/>
<dbReference type="FunCoup" id="A0A4S2MQB9">
    <property type="interactions" value="157"/>
</dbReference>
<gene>
    <name evidence="12" type="ORF">EX30DRAFT_372987</name>
</gene>
<proteinExistence type="inferred from homology"/>
<dbReference type="EMBL" id="ML220131">
    <property type="protein sequence ID" value="TGZ79426.1"/>
    <property type="molecule type" value="Genomic_DNA"/>
</dbReference>
<dbReference type="FunFam" id="3.30.1520.10:FF:000037">
    <property type="entry name" value="Sorting nexin mvp-1"/>
    <property type="match status" value="1"/>
</dbReference>
<evidence type="ECO:0000256" key="3">
    <source>
        <dbReference type="ARBA" id="ARBA00004496"/>
    </source>
</evidence>
<dbReference type="GO" id="GO:0016020">
    <property type="term" value="C:membrane"/>
    <property type="evidence" value="ECO:0007669"/>
    <property type="project" value="UniProtKB-SubCell"/>
</dbReference>
<dbReference type="AlphaFoldDB" id="A0A4S2MQB9"/>
<evidence type="ECO:0000256" key="4">
    <source>
        <dbReference type="ARBA" id="ARBA00010883"/>
    </source>
</evidence>
<dbReference type="OrthoDB" id="10064318at2759"/>
<name>A0A4S2MQB9_9PEZI</name>
<evidence type="ECO:0000256" key="7">
    <source>
        <dbReference type="ARBA" id="ARBA00022490"/>
    </source>
</evidence>
<evidence type="ECO:0000259" key="11">
    <source>
        <dbReference type="PROSITE" id="PS50195"/>
    </source>
</evidence>
<keyword evidence="6" id="KW-0813">Transport</keyword>
<keyword evidence="7" id="KW-0963">Cytoplasm</keyword>
<dbReference type="SUPFAM" id="SSF64268">
    <property type="entry name" value="PX domain"/>
    <property type="match status" value="1"/>
</dbReference>
<evidence type="ECO:0000256" key="5">
    <source>
        <dbReference type="ARBA" id="ARBA00014268"/>
    </source>
</evidence>
<dbReference type="GO" id="GO:0005829">
    <property type="term" value="C:cytosol"/>
    <property type="evidence" value="ECO:0007669"/>
    <property type="project" value="GOC"/>
</dbReference>
<dbReference type="Pfam" id="PF19566">
    <property type="entry name" value="Snx8_BAR_dom"/>
    <property type="match status" value="1"/>
</dbReference>
<dbReference type="SMART" id="SM00312">
    <property type="entry name" value="PX"/>
    <property type="match status" value="1"/>
</dbReference>
<dbReference type="STRING" id="341454.A0A4S2MQB9"/>
<dbReference type="PROSITE" id="PS50195">
    <property type="entry name" value="PX"/>
    <property type="match status" value="1"/>
</dbReference>
<feature type="domain" description="PX" evidence="11">
    <location>
        <begin position="281"/>
        <end position="395"/>
    </location>
</feature>
<feature type="region of interest" description="Disordered" evidence="10">
    <location>
        <begin position="1"/>
        <end position="57"/>
    </location>
</feature>
<evidence type="ECO:0000313" key="12">
    <source>
        <dbReference type="EMBL" id="TGZ79426.1"/>
    </source>
</evidence>
<evidence type="ECO:0000256" key="8">
    <source>
        <dbReference type="ARBA" id="ARBA00022927"/>
    </source>
</evidence>
<keyword evidence="8" id="KW-0653">Protein transport</keyword>
<dbReference type="GO" id="GO:0006623">
    <property type="term" value="P:protein targeting to vacuole"/>
    <property type="evidence" value="ECO:0007669"/>
    <property type="project" value="TreeGrafter"/>
</dbReference>
<dbReference type="Gene3D" id="3.30.1520.10">
    <property type="entry name" value="Phox-like domain"/>
    <property type="match status" value="1"/>
</dbReference>
<sequence>MSLFGDSPPPSTRGLFSPSFSGRESALFDDDASDGSAHNTWGSGPQTPPASTTRTSSFVLSHDSASIPAEYDVIFSNLPQEPALRVASLLFDDADLSPAIRNSLFGSALLQNKAQLTREDVYSLLAICALAQRGEDYHNLTEHRHNLPVPAMRTLAAERAPSPPQQQAVIAPKPVRSQTSEFMNAEDPWSGQQSPAPVHDEPDDIHAALRATRSDTWADGLNGMGNGFGAPPPLGGRIGSYGGLGGNSPTAASPNGSNIPPGVPLGPTAIERIKAHMTGPEETVTITILPEKEGMFMFQHRNYTVASSRRNSRVVRRYSDFVWLLDCLHKRYPFRTLPLLPPKRIAVNGHYLSADSTFLIRRQRGLTRFTNSLVQHPILSQDHLVIMFLTVPTELSVWRKQASISITDEFHSLPPTLLPTSSPPDTDLFDTVRSGLRRSADHYITLVTLFSRLHQRSLGLALDMEKVATTARSLTDTSLATYALDTSDIPALDSGLLAIAHAHDAVKTLLTDEAHATTSGVLEDLKRHRDALIALRELFDRIDRFRSSATSSIASLTKRITANEKKLTAAGSAMKDDDAAKLREAVKRDRESVEEWRRKEVWSREVVRQELWVAQYGQYRVGRLWAEYAGERVKYAEMVAEGWRGLQREVEGMAVE</sequence>
<protein>
    <recommendedName>
        <fullName evidence="5">Sorting nexin MVP1</fullName>
    </recommendedName>
</protein>
<dbReference type="InterPro" id="IPR045734">
    <property type="entry name" value="Snx8_BAR_dom"/>
</dbReference>
<evidence type="ECO:0000256" key="2">
    <source>
        <dbReference type="ARBA" id="ARBA00004287"/>
    </source>
</evidence>
<dbReference type="PANTHER" id="PTHR47554">
    <property type="entry name" value="SORTING NEXIN MVP1"/>
    <property type="match status" value="1"/>
</dbReference>